<dbReference type="InterPro" id="IPR029058">
    <property type="entry name" value="AB_hydrolase_fold"/>
</dbReference>
<feature type="domain" description="Serine hydrolase" evidence="2">
    <location>
        <begin position="23"/>
        <end position="249"/>
    </location>
</feature>
<evidence type="ECO:0000259" key="2">
    <source>
        <dbReference type="Pfam" id="PF03959"/>
    </source>
</evidence>
<dbReference type="HOGENOM" id="CLU_051938_2_0_1"/>
<accession>A0A0A1UU60</accession>
<keyword evidence="1 3" id="KW-0378">Hydrolase</keyword>
<dbReference type="GO" id="GO:0005634">
    <property type="term" value="C:nucleus"/>
    <property type="evidence" value="ECO:0007669"/>
    <property type="project" value="TreeGrafter"/>
</dbReference>
<evidence type="ECO:0000313" key="4">
    <source>
        <dbReference type="Proteomes" id="UP000030151"/>
    </source>
</evidence>
<organism evidence="3 4">
    <name type="scientific">Metarhizium robertsii</name>
    <dbReference type="NCBI Taxonomy" id="568076"/>
    <lineage>
        <taxon>Eukaryota</taxon>
        <taxon>Fungi</taxon>
        <taxon>Dikarya</taxon>
        <taxon>Ascomycota</taxon>
        <taxon>Pezizomycotina</taxon>
        <taxon>Sordariomycetes</taxon>
        <taxon>Hypocreomycetidae</taxon>
        <taxon>Hypocreales</taxon>
        <taxon>Clavicipitaceae</taxon>
        <taxon>Metarhizium</taxon>
    </lineage>
</organism>
<name>A0A0A1UU60_9HYPO</name>
<dbReference type="GO" id="GO:0016787">
    <property type="term" value="F:hydrolase activity"/>
    <property type="evidence" value="ECO:0007669"/>
    <property type="project" value="UniProtKB-KW"/>
</dbReference>
<dbReference type="EMBL" id="JELW01000014">
    <property type="protein sequence ID" value="EXV00286.1"/>
    <property type="molecule type" value="Genomic_DNA"/>
</dbReference>
<gene>
    <name evidence="3" type="ORF">X797_006731</name>
</gene>
<dbReference type="Gene3D" id="3.40.50.1820">
    <property type="entry name" value="alpha/beta hydrolase"/>
    <property type="match status" value="1"/>
</dbReference>
<dbReference type="Pfam" id="PF03959">
    <property type="entry name" value="FSH1"/>
    <property type="match status" value="1"/>
</dbReference>
<dbReference type="eggNOG" id="KOG2551">
    <property type="taxonomic scope" value="Eukaryota"/>
</dbReference>
<protein>
    <submittedName>
        <fullName evidence="3">Serine hydrolase (FSH1) family protein</fullName>
    </submittedName>
</protein>
<proteinExistence type="predicted"/>
<evidence type="ECO:0000313" key="3">
    <source>
        <dbReference type="EMBL" id="EXV00286.1"/>
    </source>
</evidence>
<dbReference type="SUPFAM" id="SSF53474">
    <property type="entry name" value="alpha/beta-Hydrolases"/>
    <property type="match status" value="1"/>
</dbReference>
<dbReference type="OrthoDB" id="2094269at2759"/>
<dbReference type="GO" id="GO:0019748">
    <property type="term" value="P:secondary metabolic process"/>
    <property type="evidence" value="ECO:0007669"/>
    <property type="project" value="TreeGrafter"/>
</dbReference>
<evidence type="ECO:0000256" key="1">
    <source>
        <dbReference type="ARBA" id="ARBA00022801"/>
    </source>
</evidence>
<dbReference type="PANTHER" id="PTHR48070">
    <property type="entry name" value="ESTERASE OVCA2"/>
    <property type="match status" value="1"/>
</dbReference>
<dbReference type="Proteomes" id="UP000030151">
    <property type="component" value="Unassembled WGS sequence"/>
</dbReference>
<reference evidence="3 4" key="1">
    <citation type="submission" date="2014-02" db="EMBL/GenBank/DDBJ databases">
        <title>The genome sequence of the entomopathogenic fungus Metarhizium robertsii ARSEF 2575.</title>
        <authorList>
            <person name="Giuliano Garisto Donzelli B."/>
            <person name="Roe B.A."/>
            <person name="Macmil S.L."/>
            <person name="Krasnoff S.B."/>
            <person name="Gibson D.M."/>
        </authorList>
    </citation>
    <scope>NUCLEOTIDE SEQUENCE [LARGE SCALE GENOMIC DNA]</scope>
    <source>
        <strain evidence="3 4">ARSEF 2575</strain>
    </source>
</reference>
<comment type="caution">
    <text evidence="3">The sequence shown here is derived from an EMBL/GenBank/DDBJ whole genome shotgun (WGS) entry which is preliminary data.</text>
</comment>
<dbReference type="GO" id="GO:0005737">
    <property type="term" value="C:cytoplasm"/>
    <property type="evidence" value="ECO:0007669"/>
    <property type="project" value="TreeGrafter"/>
</dbReference>
<dbReference type="InterPro" id="IPR005645">
    <property type="entry name" value="FSH-like_dom"/>
</dbReference>
<sequence length="268" mass="28827">MTASTESNGAAVQPAKTNGDKAEVKILMLHGYTQSGALFRAKTRALEKLLAKALSPLSLTPVLVYPTGPNRLLPQDMPFYSPPSDPAEEDDYQPDTWAWWRKDEGSGEYLYLEKGMEAVAQAIREAGGVDGVCGFSQGGAATGIVAAALEAERAVPEGPAGEWVRKLREANGGRAAKFAVSYSGFWATPESLQFLYKPKISTPSLHYLGSLDTVVEESRSQALIERCESATQVVHPGGHHVPVSKEWVMPLAGFIKQHVYDAAPKAGL</sequence>
<dbReference type="InterPro" id="IPR050593">
    <property type="entry name" value="LovG"/>
</dbReference>
<dbReference type="AlphaFoldDB" id="A0A0A1UU60"/>
<dbReference type="PANTHER" id="PTHR48070:SF6">
    <property type="entry name" value="ESTERASE OVCA2"/>
    <property type="match status" value="1"/>
</dbReference>